<dbReference type="InterPro" id="IPR027022">
    <property type="entry name" value="ABC_permease_BceB-typ"/>
</dbReference>
<comment type="caution">
    <text evidence="8">The sequence shown here is derived from an EMBL/GenBank/DDBJ whole genome shotgun (WGS) entry which is preliminary data.</text>
</comment>
<feature type="domain" description="ABC3 transporter permease C-terminal" evidence="7">
    <location>
        <begin position="531"/>
        <end position="642"/>
    </location>
</feature>
<evidence type="ECO:0000256" key="3">
    <source>
        <dbReference type="ARBA" id="ARBA00022692"/>
    </source>
</evidence>
<dbReference type="GO" id="GO:0005886">
    <property type="term" value="C:plasma membrane"/>
    <property type="evidence" value="ECO:0007669"/>
    <property type="project" value="UniProtKB-SubCell"/>
</dbReference>
<evidence type="ECO:0000256" key="6">
    <source>
        <dbReference type="PIRNR" id="PIRNR018968"/>
    </source>
</evidence>
<evidence type="ECO:0000256" key="5">
    <source>
        <dbReference type="ARBA" id="ARBA00023136"/>
    </source>
</evidence>
<dbReference type="OrthoDB" id="1705903at2"/>
<comment type="subcellular location">
    <subcellularLocation>
        <location evidence="1 6">Cell membrane</location>
        <topology evidence="1 6">Multi-pass membrane protein</topology>
    </subcellularLocation>
</comment>
<keyword evidence="5 6" id="KW-0472">Membrane</keyword>
<dbReference type="PANTHER" id="PTHR46795:SF3">
    <property type="entry name" value="ABC TRANSPORTER PERMEASE"/>
    <property type="match status" value="1"/>
</dbReference>
<feature type="transmembrane region" description="Helical" evidence="6">
    <location>
        <begin position="283"/>
        <end position="308"/>
    </location>
</feature>
<evidence type="ECO:0000256" key="1">
    <source>
        <dbReference type="ARBA" id="ARBA00004651"/>
    </source>
</evidence>
<feature type="transmembrane region" description="Helical" evidence="6">
    <location>
        <begin position="196"/>
        <end position="217"/>
    </location>
</feature>
<feature type="transmembrane region" description="Helical" evidence="6">
    <location>
        <begin position="61"/>
        <end position="81"/>
    </location>
</feature>
<keyword evidence="3 6" id="KW-0812">Transmembrane</keyword>
<evidence type="ECO:0000256" key="4">
    <source>
        <dbReference type="ARBA" id="ARBA00022989"/>
    </source>
</evidence>
<dbReference type="EMBL" id="BMJN01000017">
    <property type="protein sequence ID" value="GGE31941.1"/>
    <property type="molecule type" value="Genomic_DNA"/>
</dbReference>
<sequence>MFSLTSKLAVSNLIKNRRLYTPFALSTMVATAILYIFVALAHSPHLEESYGGSPARSVLQFGIFIIQLAVLFMVVYANSFVIKNRSKELGLYSILGMERRHLLLMTFVELFLFFLGTVGAGLGLGLVLDKLLFAFLLKITNLPVVIVSSFQWSSVFLTLGSLGVIFLVIVAINSLRLWRYSSLNLLKEKKAGEKKARFLGLQTLLGLVLLGTAYGIALTVTRPVVAIPYFFLAVLLVILASYLLFNAGTITLLQGLKRHQSYYYQPKNMIAVSNLMARMRKNAAGLATISIVSTMLLVTLTGSISIFVGQKDYLNTLYPHDYNISRYYVDRDGTESYLNLIKDSAKKAGLTDPQFTSIFYQQHSLEQISGNHLTLINELKEETDIAGLVLTFSEKDYQALTGETVSLKEDEVLAFGQKVSLDPQKPLTIESKEWKVRSFSKKDILQSKISNASKLYLDKILVLVVKDAAMLAPDAKTVYYVGVDSKDKENQAFMQAVHDRQKKGESLMTAVRADIEHESLSVVGTLLFIGIFLSLVFLLGTVLVIYYKQISEGYEDRENFVILQQVGLDEGATRATIRKQILTVFFLPLLFSFLHLAVAFKMISLIVMMLGATNTPLLVQTTVIVCLLFLLVYMLVFWLTSRSYQTIVSRSRLSKM</sequence>
<evidence type="ECO:0000259" key="7">
    <source>
        <dbReference type="Pfam" id="PF02687"/>
    </source>
</evidence>
<comment type="similarity">
    <text evidence="6">Belongs to the ABC-4 integral membrane protein family.</text>
</comment>
<feature type="transmembrane region" description="Helical" evidence="6">
    <location>
        <begin position="526"/>
        <end position="547"/>
    </location>
</feature>
<dbReference type="RefSeq" id="WP_068993725.1">
    <property type="nucleotide sequence ID" value="NZ_BMJN01000017.1"/>
</dbReference>
<reference evidence="8" key="1">
    <citation type="journal article" date="2014" name="Int. J. Syst. Evol. Microbiol.">
        <title>Complete genome sequence of Corynebacterium casei LMG S-19264T (=DSM 44701T), isolated from a smear-ripened cheese.</title>
        <authorList>
            <consortium name="US DOE Joint Genome Institute (JGI-PGF)"/>
            <person name="Walter F."/>
            <person name="Albersmeier A."/>
            <person name="Kalinowski J."/>
            <person name="Ruckert C."/>
        </authorList>
    </citation>
    <scope>NUCLEOTIDE SEQUENCE</scope>
    <source>
        <strain evidence="8">CGMCC 1.15533</strain>
    </source>
</reference>
<organism evidence="8 9">
    <name type="scientific">Streptococcus himalayensis</name>
    <dbReference type="NCBI Taxonomy" id="1888195"/>
    <lineage>
        <taxon>Bacteria</taxon>
        <taxon>Bacillati</taxon>
        <taxon>Bacillota</taxon>
        <taxon>Bacilli</taxon>
        <taxon>Lactobacillales</taxon>
        <taxon>Streptococcaceae</taxon>
        <taxon>Streptococcus</taxon>
    </lineage>
</organism>
<proteinExistence type="inferred from homology"/>
<dbReference type="InterPro" id="IPR052536">
    <property type="entry name" value="ABC-4_Integral_Memb_Prot"/>
</dbReference>
<keyword evidence="6" id="KW-0813">Transport</keyword>
<accession>A0A917A7H7</accession>
<name>A0A917A7H7_9STRE</name>
<feature type="transmembrane region" description="Helical" evidence="6">
    <location>
        <begin position="584"/>
        <end position="611"/>
    </location>
</feature>
<dbReference type="Pfam" id="PF02687">
    <property type="entry name" value="FtsX"/>
    <property type="match status" value="2"/>
</dbReference>
<dbReference type="Proteomes" id="UP000660801">
    <property type="component" value="Unassembled WGS sequence"/>
</dbReference>
<dbReference type="PIRSF" id="PIRSF018968">
    <property type="entry name" value="ABC_permease_BceB"/>
    <property type="match status" value="1"/>
</dbReference>
<feature type="transmembrane region" description="Helical" evidence="6">
    <location>
        <begin position="20"/>
        <end position="41"/>
    </location>
</feature>
<dbReference type="GO" id="GO:0055085">
    <property type="term" value="P:transmembrane transport"/>
    <property type="evidence" value="ECO:0007669"/>
    <property type="project" value="UniProtKB-UniRule"/>
</dbReference>
<reference evidence="8" key="2">
    <citation type="submission" date="2020-09" db="EMBL/GenBank/DDBJ databases">
        <authorList>
            <person name="Sun Q."/>
            <person name="Zhou Y."/>
        </authorList>
    </citation>
    <scope>NUCLEOTIDE SEQUENCE</scope>
    <source>
        <strain evidence="8">CGMCC 1.15533</strain>
    </source>
</reference>
<keyword evidence="4 6" id="KW-1133">Transmembrane helix</keyword>
<evidence type="ECO:0000313" key="8">
    <source>
        <dbReference type="EMBL" id="GGE31941.1"/>
    </source>
</evidence>
<feature type="transmembrane region" description="Helical" evidence="6">
    <location>
        <begin position="617"/>
        <end position="640"/>
    </location>
</feature>
<keyword evidence="2 6" id="KW-1003">Cell membrane</keyword>
<dbReference type="PANTHER" id="PTHR46795">
    <property type="entry name" value="ABC TRANSPORTER PERMEASE-RELATED-RELATED"/>
    <property type="match status" value="1"/>
</dbReference>
<gene>
    <name evidence="8" type="ORF">GCM10011510_11530</name>
</gene>
<keyword evidence="9" id="KW-1185">Reference proteome</keyword>
<feature type="domain" description="ABC3 transporter permease C-terminal" evidence="7">
    <location>
        <begin position="63"/>
        <end position="179"/>
    </location>
</feature>
<dbReference type="AlphaFoldDB" id="A0A917A7H7"/>
<evidence type="ECO:0000313" key="9">
    <source>
        <dbReference type="Proteomes" id="UP000660801"/>
    </source>
</evidence>
<protein>
    <submittedName>
        <fullName evidence="8">ABC transporter permease</fullName>
    </submittedName>
</protein>
<feature type="transmembrane region" description="Helical" evidence="6">
    <location>
        <begin position="102"/>
        <end position="128"/>
    </location>
</feature>
<feature type="transmembrane region" description="Helical" evidence="6">
    <location>
        <begin position="152"/>
        <end position="175"/>
    </location>
</feature>
<feature type="transmembrane region" description="Helical" evidence="6">
    <location>
        <begin position="229"/>
        <end position="253"/>
    </location>
</feature>
<evidence type="ECO:0000256" key="2">
    <source>
        <dbReference type="ARBA" id="ARBA00022475"/>
    </source>
</evidence>
<dbReference type="InterPro" id="IPR003838">
    <property type="entry name" value="ABC3_permease_C"/>
</dbReference>